<reference evidence="2 3" key="1">
    <citation type="submission" date="2019-05" db="EMBL/GenBank/DDBJ databases">
        <title>OXA-830, a novel chromosomally encoded expanded-spectrum class D beta-lactamase in Aeromonas simiae.</title>
        <authorList>
            <person name="Zhou W."/>
            <person name="Chen Q."/>
        </authorList>
    </citation>
    <scope>NUCLEOTIDE SEQUENCE [LARGE SCALE GENOMIC DNA]</scope>
    <source>
        <strain evidence="2 3">A6</strain>
    </source>
</reference>
<dbReference type="RefSeq" id="WP_193004484.1">
    <property type="nucleotide sequence ID" value="NZ_CP040449.1"/>
</dbReference>
<name>A0A5J6X270_9GAMM</name>
<keyword evidence="3" id="KW-1185">Reference proteome</keyword>
<protein>
    <recommendedName>
        <fullName evidence="1">Aminoglycoside phosphotransferase domain-containing protein</fullName>
    </recommendedName>
</protein>
<sequence length="255" mass="28412">MATELPLSGGLTNRNTRLRLPDGREAFLRQGHPVPASLGIDRAVEWQLYREAAAAGLSPPCHYADPARGLLLIDWCAEPSWAEAPPPQTQAIPALARVLAVLHRFAVPPVQMAVRAHAARYRRQLAVLPSWLSALERPLLASREPDECWLACHHDLSPANLLGPRPWVVDWEYGAAGHPGFELASILRTHGWSEEDGDALEACYRAAGGSCFELNFRPFLPWVDYIALLWALVRRGEGEDPAIEAWIARYRQRLE</sequence>
<accession>A0A5J6X270</accession>
<dbReference type="KEGG" id="asim:FE240_06995"/>
<organism evidence="2 3">
    <name type="scientific">Aeromonas simiae</name>
    <dbReference type="NCBI Taxonomy" id="218936"/>
    <lineage>
        <taxon>Bacteria</taxon>
        <taxon>Pseudomonadati</taxon>
        <taxon>Pseudomonadota</taxon>
        <taxon>Gammaproteobacteria</taxon>
        <taxon>Aeromonadales</taxon>
        <taxon>Aeromonadaceae</taxon>
        <taxon>Aeromonas</taxon>
    </lineage>
</organism>
<feature type="domain" description="Aminoglycoside phosphotransferase" evidence="1">
    <location>
        <begin position="6"/>
        <end position="209"/>
    </location>
</feature>
<dbReference type="Proteomes" id="UP000594034">
    <property type="component" value="Chromosome"/>
</dbReference>
<gene>
    <name evidence="2" type="ORF">FE240_06995</name>
</gene>
<dbReference type="AlphaFoldDB" id="A0A5J6X270"/>
<dbReference type="EMBL" id="CP040449">
    <property type="protein sequence ID" value="QFI56651.1"/>
    <property type="molecule type" value="Genomic_DNA"/>
</dbReference>
<evidence type="ECO:0000313" key="2">
    <source>
        <dbReference type="EMBL" id="QFI56651.1"/>
    </source>
</evidence>
<dbReference type="SUPFAM" id="SSF56112">
    <property type="entry name" value="Protein kinase-like (PK-like)"/>
    <property type="match status" value="1"/>
</dbReference>
<dbReference type="Gene3D" id="3.30.200.20">
    <property type="entry name" value="Phosphorylase Kinase, domain 1"/>
    <property type="match status" value="1"/>
</dbReference>
<dbReference type="InterPro" id="IPR011009">
    <property type="entry name" value="Kinase-like_dom_sf"/>
</dbReference>
<dbReference type="InterPro" id="IPR002575">
    <property type="entry name" value="Aminoglycoside_PTrfase"/>
</dbReference>
<evidence type="ECO:0000259" key="1">
    <source>
        <dbReference type="Pfam" id="PF01636"/>
    </source>
</evidence>
<dbReference type="Gene3D" id="3.90.1200.10">
    <property type="match status" value="1"/>
</dbReference>
<dbReference type="CDD" id="cd05151">
    <property type="entry name" value="ChoK-like"/>
    <property type="match status" value="1"/>
</dbReference>
<evidence type="ECO:0000313" key="3">
    <source>
        <dbReference type="Proteomes" id="UP000594034"/>
    </source>
</evidence>
<proteinExistence type="predicted"/>
<dbReference type="Pfam" id="PF01636">
    <property type="entry name" value="APH"/>
    <property type="match status" value="1"/>
</dbReference>